<feature type="transmembrane region" description="Helical" evidence="5">
    <location>
        <begin position="272"/>
        <end position="300"/>
    </location>
</feature>
<accession>A0A916TPC2</accession>
<evidence type="ECO:0000256" key="1">
    <source>
        <dbReference type="ARBA" id="ARBA00004141"/>
    </source>
</evidence>
<protein>
    <recommendedName>
        <fullName evidence="6">ABC-2 type transporter transmembrane domain-containing protein</fullName>
    </recommendedName>
</protein>
<comment type="subcellular location">
    <subcellularLocation>
        <location evidence="1">Membrane</location>
        <topology evidence="1">Multi-pass membrane protein</topology>
    </subcellularLocation>
</comment>
<evidence type="ECO:0000256" key="4">
    <source>
        <dbReference type="ARBA" id="ARBA00023136"/>
    </source>
</evidence>
<dbReference type="RefSeq" id="WP_188767821.1">
    <property type="nucleotide sequence ID" value="NZ_BMHK01000002.1"/>
</dbReference>
<keyword evidence="3 5" id="KW-1133">Transmembrane helix</keyword>
<evidence type="ECO:0000256" key="3">
    <source>
        <dbReference type="ARBA" id="ARBA00022989"/>
    </source>
</evidence>
<evidence type="ECO:0000256" key="5">
    <source>
        <dbReference type="SAM" id="Phobius"/>
    </source>
</evidence>
<evidence type="ECO:0000256" key="2">
    <source>
        <dbReference type="ARBA" id="ARBA00022692"/>
    </source>
</evidence>
<feature type="transmembrane region" description="Helical" evidence="5">
    <location>
        <begin position="193"/>
        <end position="210"/>
    </location>
</feature>
<keyword evidence="2 5" id="KW-0812">Transmembrane</keyword>
<proteinExistence type="predicted"/>
<reference evidence="7" key="2">
    <citation type="submission" date="2020-09" db="EMBL/GenBank/DDBJ databases">
        <authorList>
            <person name="Sun Q."/>
            <person name="Zhou Y."/>
        </authorList>
    </citation>
    <scope>NUCLEOTIDE SEQUENCE</scope>
    <source>
        <strain evidence="7">CGMCC 1.15095</strain>
    </source>
</reference>
<keyword evidence="8" id="KW-1185">Reference proteome</keyword>
<feature type="transmembrane region" description="Helical" evidence="5">
    <location>
        <begin position="33"/>
        <end position="51"/>
    </location>
</feature>
<evidence type="ECO:0000259" key="6">
    <source>
        <dbReference type="Pfam" id="PF12698"/>
    </source>
</evidence>
<evidence type="ECO:0000313" key="7">
    <source>
        <dbReference type="EMBL" id="GGB88987.1"/>
    </source>
</evidence>
<keyword evidence="4 5" id="KW-0472">Membrane</keyword>
<comment type="caution">
    <text evidence="7">The sequence shown here is derived from an EMBL/GenBank/DDBJ whole genome shotgun (WGS) entry which is preliminary data.</text>
</comment>
<feature type="domain" description="ABC-2 type transporter transmembrane" evidence="6">
    <location>
        <begin position="192"/>
        <end position="372"/>
    </location>
</feature>
<organism evidence="7 8">
    <name type="scientific">Novosphingobium endophyticum</name>
    <dbReference type="NCBI Taxonomy" id="1955250"/>
    <lineage>
        <taxon>Bacteria</taxon>
        <taxon>Pseudomonadati</taxon>
        <taxon>Pseudomonadota</taxon>
        <taxon>Alphaproteobacteria</taxon>
        <taxon>Sphingomonadales</taxon>
        <taxon>Sphingomonadaceae</taxon>
        <taxon>Novosphingobium</taxon>
    </lineage>
</organism>
<name>A0A916TPC2_9SPHN</name>
<reference evidence="7" key="1">
    <citation type="journal article" date="2014" name="Int. J. Syst. Evol. Microbiol.">
        <title>Complete genome sequence of Corynebacterium casei LMG S-19264T (=DSM 44701T), isolated from a smear-ripened cheese.</title>
        <authorList>
            <consortium name="US DOE Joint Genome Institute (JGI-PGF)"/>
            <person name="Walter F."/>
            <person name="Albersmeier A."/>
            <person name="Kalinowski J."/>
            <person name="Ruckert C."/>
        </authorList>
    </citation>
    <scope>NUCLEOTIDE SEQUENCE</scope>
    <source>
        <strain evidence="7">CGMCC 1.15095</strain>
    </source>
</reference>
<feature type="transmembrane region" description="Helical" evidence="5">
    <location>
        <begin position="235"/>
        <end position="260"/>
    </location>
</feature>
<dbReference type="Proteomes" id="UP000608154">
    <property type="component" value="Unassembled WGS sequence"/>
</dbReference>
<dbReference type="InterPro" id="IPR013525">
    <property type="entry name" value="ABC2_TM"/>
</dbReference>
<evidence type="ECO:0000313" key="8">
    <source>
        <dbReference type="Proteomes" id="UP000608154"/>
    </source>
</evidence>
<gene>
    <name evidence="7" type="ORF">GCM10011494_04120</name>
</gene>
<dbReference type="EMBL" id="BMHK01000002">
    <property type="protein sequence ID" value="GGB88987.1"/>
    <property type="molecule type" value="Genomic_DNA"/>
</dbReference>
<dbReference type="Pfam" id="PF12698">
    <property type="entry name" value="ABC2_membrane_3"/>
    <property type="match status" value="1"/>
</dbReference>
<feature type="transmembrane region" description="Helical" evidence="5">
    <location>
        <begin position="363"/>
        <end position="385"/>
    </location>
</feature>
<sequence length="414" mass="44299">MKEARRPTGRLSIAAAALVIARRDFTAILFSRTFFFFLLGPLFPVLVAALAGSLGERVQQTAEEPKLGVVMQAEDADAMVRARDRLARDVGDLLPGLVVLKRLEPGETSDPRAAIGAGRANIAAILSGSPARPVLTGPRDQIEKWRSPVALVAAEAVAVRERPLPEIGLSTTVTSNAREREVRLRTAQGAQTLLFLLTMMLAGMVLSNLVEEKGNKIIEVLAAAVPMDSVFFGKLFAMLGISFVGIAAWGAVGAGIWYAAAPALPDIPEPAVGWPMLFALGAIYFAMAYLLLGSVFLAIGSMAATVREVQTLSMPVTMMQLLVFFFASFAMTQPGSLLELSAALFPFSSPFTMLARAAREPTLLPHLLAFVWQSAWVILLVRLGAGLFRKRAMKAGPSGVKSGGRLRSLVRRAS</sequence>
<dbReference type="GO" id="GO:0016020">
    <property type="term" value="C:membrane"/>
    <property type="evidence" value="ECO:0007669"/>
    <property type="project" value="UniProtKB-SubCell"/>
</dbReference>
<dbReference type="GO" id="GO:0140359">
    <property type="term" value="F:ABC-type transporter activity"/>
    <property type="evidence" value="ECO:0007669"/>
    <property type="project" value="InterPro"/>
</dbReference>
<dbReference type="AlphaFoldDB" id="A0A916TPC2"/>